<accession>A0A022KPU1</accession>
<sequence length="196" mass="20740">MSTELDGHHQGVEGAGGPSQASQGGHKRSAVSDAATACHPAVQVEQQTDSQVNTGRDAAEAVRPDHGGAKRRRGSGGRLDTRFGEETLEALRTRANRLELAPSTWVRSVVRDALHASRSEELDAAVAAHLLGVEARVQASADTRELAAQVRPLAINVNDLDRRARAGEAVALSADVPELIVLLREIRALLGDRTAS</sequence>
<proteinExistence type="predicted"/>
<evidence type="ECO:0008006" key="4">
    <source>
        <dbReference type="Google" id="ProtNLM"/>
    </source>
</evidence>
<feature type="region of interest" description="Disordered" evidence="1">
    <location>
        <begin position="1"/>
        <end position="81"/>
    </location>
</feature>
<feature type="compositionally biased region" description="Polar residues" evidence="1">
    <location>
        <begin position="44"/>
        <end position="54"/>
    </location>
</feature>
<protein>
    <recommendedName>
        <fullName evidence="4">Mobilization protein</fullName>
    </recommendedName>
</protein>
<dbReference type="AlphaFoldDB" id="A0A022KPU1"/>
<evidence type="ECO:0000313" key="3">
    <source>
        <dbReference type="Proteomes" id="UP000019754"/>
    </source>
</evidence>
<dbReference type="OrthoDB" id="4774111at2"/>
<dbReference type="EMBL" id="AORC01000031">
    <property type="protein sequence ID" value="EYT47612.1"/>
    <property type="molecule type" value="Genomic_DNA"/>
</dbReference>
<comment type="caution">
    <text evidence="2">The sequence shown here is derived from an EMBL/GenBank/DDBJ whole genome shotgun (WGS) entry which is preliminary data.</text>
</comment>
<dbReference type="RefSeq" id="WP_031307331.1">
    <property type="nucleotide sequence ID" value="NZ_AORC01000031.1"/>
</dbReference>
<dbReference type="STRING" id="1249481.D641_0114910"/>
<dbReference type="Proteomes" id="UP000019754">
    <property type="component" value="Unassembled WGS sequence"/>
</dbReference>
<evidence type="ECO:0000256" key="1">
    <source>
        <dbReference type="SAM" id="MobiDB-lite"/>
    </source>
</evidence>
<feature type="compositionally biased region" description="Basic and acidic residues" evidence="1">
    <location>
        <begin position="57"/>
        <end position="68"/>
    </location>
</feature>
<reference evidence="2 3" key="1">
    <citation type="journal article" date="2013" name="Genome Announc.">
        <title>Draft genome sequence of an Actinobacterium, Brachybacterium muris strain UCD-AY4.</title>
        <authorList>
            <person name="Lo J.R."/>
            <person name="Lang J.M."/>
            <person name="Darling A.E."/>
            <person name="Eisen J.A."/>
            <person name="Coil D.A."/>
        </authorList>
    </citation>
    <scope>NUCLEOTIDE SEQUENCE [LARGE SCALE GENOMIC DNA]</scope>
    <source>
        <strain evidence="2 3">UCD-AY4</strain>
    </source>
</reference>
<keyword evidence="3" id="KW-1185">Reference proteome</keyword>
<evidence type="ECO:0000313" key="2">
    <source>
        <dbReference type="EMBL" id="EYT47612.1"/>
    </source>
</evidence>
<name>A0A022KPU1_9MICO</name>
<dbReference type="HOGENOM" id="CLU_1560387_0_0_11"/>
<organism evidence="2 3">
    <name type="scientific">Brachybacterium muris UCD-AY4</name>
    <dbReference type="NCBI Taxonomy" id="1249481"/>
    <lineage>
        <taxon>Bacteria</taxon>
        <taxon>Bacillati</taxon>
        <taxon>Actinomycetota</taxon>
        <taxon>Actinomycetes</taxon>
        <taxon>Micrococcales</taxon>
        <taxon>Dermabacteraceae</taxon>
        <taxon>Brachybacterium</taxon>
    </lineage>
</organism>
<feature type="compositionally biased region" description="Basic and acidic residues" evidence="1">
    <location>
        <begin position="1"/>
        <end position="11"/>
    </location>
</feature>
<gene>
    <name evidence="2" type="ORF">D641_0114910</name>
</gene>